<accession>A0A654FDP4</accession>
<organism evidence="3 4">
    <name type="scientific">Arabidopsis thaliana</name>
    <name type="common">Mouse-ear cress</name>
    <dbReference type="NCBI Taxonomy" id="3702"/>
    <lineage>
        <taxon>Eukaryota</taxon>
        <taxon>Viridiplantae</taxon>
        <taxon>Streptophyta</taxon>
        <taxon>Embryophyta</taxon>
        <taxon>Tracheophyta</taxon>
        <taxon>Spermatophyta</taxon>
        <taxon>Magnoliopsida</taxon>
        <taxon>eudicotyledons</taxon>
        <taxon>Gunneridae</taxon>
        <taxon>Pentapetalae</taxon>
        <taxon>rosids</taxon>
        <taxon>malvids</taxon>
        <taxon>Brassicales</taxon>
        <taxon>Brassicaceae</taxon>
        <taxon>Camelineae</taxon>
        <taxon>Arabidopsis</taxon>
    </lineage>
</organism>
<dbReference type="RefSeq" id="NP_190352.1">
    <property type="nucleotide sequence ID" value="NM_114636.4"/>
</dbReference>
<sequence>MDPYSHGSSFMNLLTSQQEAHNLETNPYDDDVSPNQAAHTPKVKRERRKWSAGEDLVLVSAWLNTSKDAVIGNEQKGYAFWSRIAAYYGASPKLNGVEKRETGHIKQRWTKINEGVGKFVGSYEAATKQKSSGQNDDDVVALAHEIYNSEHGKFTLEHAWRVLRFEQKWLSAPSTKATVMSKRRKSDKASTSQPQTHEAEEAMSRPIGVKAAKAKAKKAVSKTTTVEDKGNVMLEIQSIWEIKQKDWELRQKDREQEKEDFEKQERLSRTKLLESLFTKKEPLTDIEVALKNKLINEMLSNS</sequence>
<feature type="region of interest" description="Disordered" evidence="1">
    <location>
        <begin position="176"/>
        <end position="203"/>
    </location>
</feature>
<dbReference type="AlphaFoldDB" id="A0A654FDP4"/>
<evidence type="ECO:0000313" key="2">
    <source>
        <dbReference type="Araport" id="AT3G47680"/>
    </source>
</evidence>
<evidence type="ECO:0000313" key="4">
    <source>
        <dbReference type="Proteomes" id="UP000426265"/>
    </source>
</evidence>
<protein>
    <submittedName>
        <fullName evidence="3">Uncharacterized protein</fullName>
    </submittedName>
</protein>
<dbReference type="EMBL" id="CACRSJ010000106">
    <property type="protein sequence ID" value="VYS59667.1"/>
    <property type="molecule type" value="Genomic_DNA"/>
</dbReference>
<gene>
    <name evidence="2" type="ordered locus">At3g47680</name>
    <name evidence="3" type="ORF">AN1_LOCUS15105</name>
</gene>
<dbReference type="Araport" id="AT3G47680"/>
<evidence type="ECO:0000313" key="3">
    <source>
        <dbReference type="EMBL" id="VYS59667.1"/>
    </source>
</evidence>
<name>A0A654FDP4_ARATH</name>
<feature type="region of interest" description="Disordered" evidence="1">
    <location>
        <begin position="24"/>
        <end position="46"/>
    </location>
</feature>
<dbReference type="ExpressionAtlas" id="A0A654FDP4">
    <property type="expression patterns" value="baseline and differential"/>
</dbReference>
<dbReference type="OMA" id="THYKARW"/>
<dbReference type="KEGG" id="ath:AT3G47680"/>
<dbReference type="PANTHER" id="PTHR45023:SF4">
    <property type="entry name" value="GLYCINE-RICH PROTEIN-RELATED"/>
    <property type="match status" value="1"/>
</dbReference>
<proteinExistence type="predicted"/>
<dbReference type="GeneID" id="823922"/>
<dbReference type="Proteomes" id="UP000426265">
    <property type="component" value="Unassembled WGS sequence"/>
</dbReference>
<dbReference type="PANTHER" id="PTHR45023">
    <property type="match status" value="1"/>
</dbReference>
<evidence type="ECO:0000256" key="1">
    <source>
        <dbReference type="SAM" id="MobiDB-lite"/>
    </source>
</evidence>
<reference evidence="3 4" key="1">
    <citation type="submission" date="2019-11" db="EMBL/GenBank/DDBJ databases">
        <authorList>
            <person name="Jiao W.-B."/>
            <person name="Schneeberger K."/>
        </authorList>
    </citation>
    <scope>NUCLEOTIDE SEQUENCE [LARGE SCALE GENOMIC DNA]</scope>
    <source>
        <strain evidence="4">cv. An-1</strain>
    </source>
</reference>